<dbReference type="InterPro" id="IPR036926">
    <property type="entry name" value="Thymidate_synth/dCMP_Mease_sf"/>
</dbReference>
<dbReference type="GO" id="GO:0005829">
    <property type="term" value="C:cytosol"/>
    <property type="evidence" value="ECO:0007669"/>
    <property type="project" value="TreeGrafter"/>
</dbReference>
<evidence type="ECO:0000256" key="1">
    <source>
        <dbReference type="ARBA" id="ARBA00011947"/>
    </source>
</evidence>
<dbReference type="PANTHER" id="PTHR11548:SF2">
    <property type="entry name" value="THYMIDYLATE SYNTHASE"/>
    <property type="match status" value="1"/>
</dbReference>
<dbReference type="PANTHER" id="PTHR11548">
    <property type="entry name" value="THYMIDYLATE SYNTHASE 1"/>
    <property type="match status" value="1"/>
</dbReference>
<name>A0A2H9TM63_9FUNG</name>
<evidence type="ECO:0000259" key="4">
    <source>
        <dbReference type="Pfam" id="PF00303"/>
    </source>
</evidence>
<sequence length="104" mass="11824">MYQRSCDVGLGVPFNIASYSLLTIMIAHVCGLEPGEFIHCMGDTHVYLNHLDALQEQLQRTPRPFPKLFIKTDREITSIDDFKPENFELAGYEPYGKIGMKMAV</sequence>
<dbReference type="Pfam" id="PF00303">
    <property type="entry name" value="Thymidylat_synt"/>
    <property type="match status" value="1"/>
</dbReference>
<dbReference type="SUPFAM" id="SSF55831">
    <property type="entry name" value="Thymidylate synthase/dCMP hydroxymethylase"/>
    <property type="match status" value="1"/>
</dbReference>
<dbReference type="InterPro" id="IPR023451">
    <property type="entry name" value="Thymidate_synth/dCMP_Mease_dom"/>
</dbReference>
<feature type="domain" description="Thymidylate synthase/dCMP hydroxymethylase" evidence="4">
    <location>
        <begin position="1"/>
        <end position="104"/>
    </location>
</feature>
<evidence type="ECO:0000313" key="5">
    <source>
        <dbReference type="EMBL" id="PJF18827.1"/>
    </source>
</evidence>
<gene>
    <name evidence="5" type="ORF">PSACC_01359</name>
</gene>
<dbReference type="STRING" id="1246581.A0A2H9TM63"/>
<evidence type="ECO:0000313" key="6">
    <source>
        <dbReference type="Proteomes" id="UP000240830"/>
    </source>
</evidence>
<dbReference type="EC" id="2.1.1.45" evidence="1"/>
<dbReference type="GO" id="GO:0032259">
    <property type="term" value="P:methylation"/>
    <property type="evidence" value="ECO:0007669"/>
    <property type="project" value="UniProtKB-KW"/>
</dbReference>
<dbReference type="OrthoDB" id="766at2759"/>
<proteinExistence type="predicted"/>
<dbReference type="GO" id="GO:0004799">
    <property type="term" value="F:thymidylate synthase activity"/>
    <property type="evidence" value="ECO:0007669"/>
    <property type="project" value="UniProtKB-EC"/>
</dbReference>
<evidence type="ECO:0000256" key="2">
    <source>
        <dbReference type="ARBA" id="ARBA00022603"/>
    </source>
</evidence>
<dbReference type="AlphaFoldDB" id="A0A2H9TM63"/>
<accession>A0A2H9TM63</accession>
<protein>
    <recommendedName>
        <fullName evidence="1">thymidylate synthase</fullName>
        <ecNumber evidence="1">2.1.1.45</ecNumber>
    </recommendedName>
</protein>
<comment type="caution">
    <text evidence="5">The sequence shown here is derived from an EMBL/GenBank/DDBJ whole genome shotgun (WGS) entry which is preliminary data.</text>
</comment>
<organism evidence="5 6">
    <name type="scientific">Paramicrosporidium saccamoebae</name>
    <dbReference type="NCBI Taxonomy" id="1246581"/>
    <lineage>
        <taxon>Eukaryota</taxon>
        <taxon>Fungi</taxon>
        <taxon>Fungi incertae sedis</taxon>
        <taxon>Cryptomycota</taxon>
        <taxon>Cryptomycota incertae sedis</taxon>
        <taxon>Paramicrosporidium</taxon>
    </lineage>
</organism>
<dbReference type="Proteomes" id="UP000240830">
    <property type="component" value="Unassembled WGS sequence"/>
</dbReference>
<dbReference type="InterPro" id="IPR045097">
    <property type="entry name" value="Thymidate_synth/dCMP_Mease"/>
</dbReference>
<dbReference type="NCBIfam" id="TIGR03284">
    <property type="entry name" value="thym_sym"/>
    <property type="match status" value="1"/>
</dbReference>
<dbReference type="GO" id="GO:0006231">
    <property type="term" value="P:dTMP biosynthetic process"/>
    <property type="evidence" value="ECO:0007669"/>
    <property type="project" value="InterPro"/>
</dbReference>
<keyword evidence="2" id="KW-0489">Methyltransferase</keyword>
<dbReference type="GO" id="GO:0005739">
    <property type="term" value="C:mitochondrion"/>
    <property type="evidence" value="ECO:0007669"/>
    <property type="project" value="TreeGrafter"/>
</dbReference>
<evidence type="ECO:0000256" key="3">
    <source>
        <dbReference type="ARBA" id="ARBA00022679"/>
    </source>
</evidence>
<keyword evidence="3" id="KW-0808">Transferase</keyword>
<dbReference type="InterPro" id="IPR000398">
    <property type="entry name" value="Thymidylate_synthase"/>
</dbReference>
<reference evidence="5 6" key="1">
    <citation type="submission" date="2016-10" db="EMBL/GenBank/DDBJ databases">
        <title>The genome of Paramicrosporidium saccamoebae is the missing link in understanding Cryptomycota and Microsporidia evolution.</title>
        <authorList>
            <person name="Quandt C.A."/>
            <person name="Beaudet D."/>
            <person name="Corsaro D."/>
            <person name="Michel R."/>
            <person name="Corradi N."/>
            <person name="James T."/>
        </authorList>
    </citation>
    <scope>NUCLEOTIDE SEQUENCE [LARGE SCALE GENOMIC DNA]</scope>
    <source>
        <strain evidence="5 6">KSL3</strain>
    </source>
</reference>
<keyword evidence="6" id="KW-1185">Reference proteome</keyword>
<dbReference type="EMBL" id="MTSL01000101">
    <property type="protein sequence ID" value="PJF18827.1"/>
    <property type="molecule type" value="Genomic_DNA"/>
</dbReference>
<dbReference type="Gene3D" id="3.30.572.10">
    <property type="entry name" value="Thymidylate synthase/dCMP hydroxymethylase domain"/>
    <property type="match status" value="1"/>
</dbReference>